<evidence type="ECO:0000256" key="1">
    <source>
        <dbReference type="SAM" id="MobiDB-lite"/>
    </source>
</evidence>
<reference evidence="2 3" key="1">
    <citation type="submission" date="2023-05" db="EMBL/GenBank/DDBJ databases">
        <title>B98-5 Cell Line De Novo Hybrid Assembly: An Optical Mapping Approach.</title>
        <authorList>
            <person name="Kananen K."/>
            <person name="Auerbach J.A."/>
            <person name="Kautto E."/>
            <person name="Blachly J.S."/>
        </authorList>
    </citation>
    <scope>NUCLEOTIDE SEQUENCE [LARGE SCALE GENOMIC DNA]</scope>
    <source>
        <strain evidence="2">B95-8</strain>
        <tissue evidence="2">Cell line</tissue>
    </source>
</reference>
<gene>
    <name evidence="2" type="ORF">P7K49_012701</name>
</gene>
<evidence type="ECO:0000313" key="2">
    <source>
        <dbReference type="EMBL" id="KAK2107536.1"/>
    </source>
</evidence>
<evidence type="ECO:0000313" key="3">
    <source>
        <dbReference type="Proteomes" id="UP001266305"/>
    </source>
</evidence>
<name>A0ABQ9VE34_SAGOE</name>
<dbReference type="Proteomes" id="UP001266305">
    <property type="component" value="Unassembled WGS sequence"/>
</dbReference>
<feature type="region of interest" description="Disordered" evidence="1">
    <location>
        <begin position="50"/>
        <end position="75"/>
    </location>
</feature>
<comment type="caution">
    <text evidence="2">The sequence shown here is derived from an EMBL/GenBank/DDBJ whole genome shotgun (WGS) entry which is preliminary data.</text>
</comment>
<keyword evidence="3" id="KW-1185">Reference proteome</keyword>
<proteinExistence type="predicted"/>
<sequence length="75" mass="7714">MIIEALSTEAEGLMTLPRSHSSAGKASRLPSSAPLSIDGATVVSARAPYPTNPKLSIKHPQASTAPPASYILADD</sequence>
<dbReference type="EMBL" id="JASSZA010000006">
    <property type="protein sequence ID" value="KAK2107536.1"/>
    <property type="molecule type" value="Genomic_DNA"/>
</dbReference>
<organism evidence="2 3">
    <name type="scientific">Saguinus oedipus</name>
    <name type="common">Cotton-top tamarin</name>
    <name type="synonym">Oedipomidas oedipus</name>
    <dbReference type="NCBI Taxonomy" id="9490"/>
    <lineage>
        <taxon>Eukaryota</taxon>
        <taxon>Metazoa</taxon>
        <taxon>Chordata</taxon>
        <taxon>Craniata</taxon>
        <taxon>Vertebrata</taxon>
        <taxon>Euteleostomi</taxon>
        <taxon>Mammalia</taxon>
        <taxon>Eutheria</taxon>
        <taxon>Euarchontoglires</taxon>
        <taxon>Primates</taxon>
        <taxon>Haplorrhini</taxon>
        <taxon>Platyrrhini</taxon>
        <taxon>Cebidae</taxon>
        <taxon>Callitrichinae</taxon>
        <taxon>Saguinus</taxon>
    </lineage>
</organism>
<accession>A0ABQ9VE34</accession>
<protein>
    <submittedName>
        <fullName evidence="2">Uncharacterized protein</fullName>
    </submittedName>
</protein>